<dbReference type="NCBIfam" id="TIGR01731">
    <property type="entry name" value="fil_hemag_20aa"/>
    <property type="match status" value="1"/>
</dbReference>
<organism evidence="1 2">
    <name type="scientific">Linnemannia gamsii</name>
    <dbReference type="NCBI Taxonomy" id="64522"/>
    <lineage>
        <taxon>Eukaryota</taxon>
        <taxon>Fungi</taxon>
        <taxon>Fungi incertae sedis</taxon>
        <taxon>Mucoromycota</taxon>
        <taxon>Mortierellomycotina</taxon>
        <taxon>Mortierellomycetes</taxon>
        <taxon>Mortierellales</taxon>
        <taxon>Mortierellaceae</taxon>
        <taxon>Linnemannia</taxon>
    </lineage>
</organism>
<comment type="caution">
    <text evidence="1">The sequence shown here is derived from an EMBL/GenBank/DDBJ whole genome shotgun (WGS) entry which is preliminary data.</text>
</comment>
<keyword evidence="2" id="KW-1185">Reference proteome</keyword>
<sequence length="371" mass="41012">MDAMGERATTDQGIAKWSDREWRGGFKRYFQRHWSGPKPYSLSQVEQYNLNIASWQANTAVIHQEPSMSIVPSTSSVANCSHVLNNSLQRLHLDPDHPYLIQTDPRFTRNSDTVSSNLLLQYLNLDPQRVPKRLGDGFYEQQLIRDQIIGLTGHYYLSGYRNPITEFKALIQAGANWAKQFNLTLGIEPTPQQIAALTASPVWLVNQTVRLPDGSEQTALMPKVYLAHSDISPVPLSGSLISASEIDLTSPGRIKNAGTMLSRGNIHLKARNIDNQRGALVSLDTLSLQANDDIDSRAGQLFASKKITLKAGHDIHLQSQTHTTHAASGSQTALDGITQVQTKQLEAYAESDIHLAATQIKVDENASLEAR</sequence>
<dbReference type="Gene3D" id="2.160.20.10">
    <property type="entry name" value="Single-stranded right-handed beta-helix, Pectin lyase-like"/>
    <property type="match status" value="1"/>
</dbReference>
<dbReference type="EMBL" id="JAAAIM010001347">
    <property type="protein sequence ID" value="KAG0279485.1"/>
    <property type="molecule type" value="Genomic_DNA"/>
</dbReference>
<evidence type="ECO:0000313" key="1">
    <source>
        <dbReference type="EMBL" id="KAG0279485.1"/>
    </source>
</evidence>
<accession>A0ABQ7JLJ3</accession>
<evidence type="ECO:0008006" key="3">
    <source>
        <dbReference type="Google" id="ProtNLM"/>
    </source>
</evidence>
<reference evidence="1 2" key="1">
    <citation type="journal article" date="2020" name="Fungal Divers.">
        <title>Resolving the Mortierellaceae phylogeny through synthesis of multi-gene phylogenetics and phylogenomics.</title>
        <authorList>
            <person name="Vandepol N."/>
            <person name="Liber J."/>
            <person name="Desiro A."/>
            <person name="Na H."/>
            <person name="Kennedy M."/>
            <person name="Barry K."/>
            <person name="Grigoriev I.V."/>
            <person name="Miller A.N."/>
            <person name="O'Donnell K."/>
            <person name="Stajich J.E."/>
            <person name="Bonito G."/>
        </authorList>
    </citation>
    <scope>NUCLEOTIDE SEQUENCE [LARGE SCALE GENOMIC DNA]</scope>
    <source>
        <strain evidence="1 2">AD045</strain>
    </source>
</reference>
<name>A0ABQ7JLJ3_9FUNG</name>
<evidence type="ECO:0000313" key="2">
    <source>
        <dbReference type="Proteomes" id="UP001194696"/>
    </source>
</evidence>
<proteinExistence type="predicted"/>
<protein>
    <recommendedName>
        <fullName evidence="3">Adhesin HecA-like repeat protein</fullName>
    </recommendedName>
</protein>
<gene>
    <name evidence="1" type="ORF">BGZ96_001945</name>
</gene>
<dbReference type="InterPro" id="IPR010069">
    <property type="entry name" value="CdiA_FHA1_rpt"/>
</dbReference>
<dbReference type="InterPro" id="IPR012334">
    <property type="entry name" value="Pectin_lyas_fold"/>
</dbReference>
<feature type="non-terminal residue" evidence="1">
    <location>
        <position position="371"/>
    </location>
</feature>
<dbReference type="Proteomes" id="UP001194696">
    <property type="component" value="Unassembled WGS sequence"/>
</dbReference>